<feature type="transmembrane region" description="Helical" evidence="2">
    <location>
        <begin position="165"/>
        <end position="190"/>
    </location>
</feature>
<keyword evidence="2" id="KW-0472">Membrane</keyword>
<comment type="caution">
    <text evidence="3">The sequence shown here is derived from an EMBL/GenBank/DDBJ whole genome shotgun (WGS) entry which is preliminary data.</text>
</comment>
<reference evidence="3 4" key="1">
    <citation type="submission" date="2024-05" db="EMBL/GenBank/DDBJ databases">
        <authorList>
            <person name="Wallberg A."/>
        </authorList>
    </citation>
    <scope>NUCLEOTIDE SEQUENCE [LARGE SCALE GENOMIC DNA]</scope>
</reference>
<keyword evidence="4" id="KW-1185">Reference proteome</keyword>
<dbReference type="PANTHER" id="PTHR47760">
    <property type="entry name" value="G-PROTEIN COUPLED RECEPTOR B0563.6-LIKE PROTEIN-RELATED"/>
    <property type="match status" value="1"/>
</dbReference>
<feature type="compositionally biased region" description="Basic and acidic residues" evidence="1">
    <location>
        <begin position="66"/>
        <end position="76"/>
    </location>
</feature>
<protein>
    <recommendedName>
        <fullName evidence="5">G-protein coupled receptors family 1 profile domain-containing protein</fullName>
    </recommendedName>
</protein>
<evidence type="ECO:0000256" key="2">
    <source>
        <dbReference type="SAM" id="Phobius"/>
    </source>
</evidence>
<sequence>MTFPATPHNRMLMAMLQPLSMPPPQSCGKVEQEKYQKLGLLISFTITSFSYLHITTVANTLSTGTEDAKNTPRRESLGSQNNVNGTSNVDKTLGHSNSTSNGENETTTRNSSTKSNKSNKSSKSGKGSPVREKIGLALINVQVSSPKPKPPRGMSERRHDMERRLVMLLVSIIVAFFITNIPTAVLSLTYREKKTESLSFQIFRAVANNLEFLNFGLNFVLYFLFSQDIRNAFMSILRRAVTQVKEGIEGSGSRSKYAATNL</sequence>
<dbReference type="AlphaFoldDB" id="A0AAV2RSZ2"/>
<feature type="compositionally biased region" description="Low complexity" evidence="1">
    <location>
        <begin position="96"/>
        <end position="128"/>
    </location>
</feature>
<dbReference type="SUPFAM" id="SSF81321">
    <property type="entry name" value="Family A G protein-coupled receptor-like"/>
    <property type="match status" value="1"/>
</dbReference>
<accession>A0AAV2RSZ2</accession>
<name>A0AAV2RSZ2_MEGNR</name>
<dbReference type="Gene3D" id="1.20.1070.10">
    <property type="entry name" value="Rhodopsin 7-helix transmembrane proteins"/>
    <property type="match status" value="1"/>
</dbReference>
<evidence type="ECO:0000313" key="3">
    <source>
        <dbReference type="EMBL" id="CAL4139087.1"/>
    </source>
</evidence>
<evidence type="ECO:0000256" key="1">
    <source>
        <dbReference type="SAM" id="MobiDB-lite"/>
    </source>
</evidence>
<organism evidence="3 4">
    <name type="scientific">Meganyctiphanes norvegica</name>
    <name type="common">Northern krill</name>
    <name type="synonym">Thysanopoda norvegica</name>
    <dbReference type="NCBI Taxonomy" id="48144"/>
    <lineage>
        <taxon>Eukaryota</taxon>
        <taxon>Metazoa</taxon>
        <taxon>Ecdysozoa</taxon>
        <taxon>Arthropoda</taxon>
        <taxon>Crustacea</taxon>
        <taxon>Multicrustacea</taxon>
        <taxon>Malacostraca</taxon>
        <taxon>Eumalacostraca</taxon>
        <taxon>Eucarida</taxon>
        <taxon>Euphausiacea</taxon>
        <taxon>Euphausiidae</taxon>
        <taxon>Meganyctiphanes</taxon>
    </lineage>
</organism>
<proteinExistence type="predicted"/>
<dbReference type="InterPro" id="IPR053093">
    <property type="entry name" value="GPCR-like"/>
</dbReference>
<evidence type="ECO:0008006" key="5">
    <source>
        <dbReference type="Google" id="ProtNLM"/>
    </source>
</evidence>
<dbReference type="Proteomes" id="UP001497623">
    <property type="component" value="Unassembled WGS sequence"/>
</dbReference>
<feature type="region of interest" description="Disordered" evidence="1">
    <location>
        <begin position="63"/>
        <end position="129"/>
    </location>
</feature>
<keyword evidence="2" id="KW-0812">Transmembrane</keyword>
<gene>
    <name evidence="3" type="ORF">MNOR_LOCUS28327</name>
</gene>
<keyword evidence="2" id="KW-1133">Transmembrane helix</keyword>
<evidence type="ECO:0000313" key="4">
    <source>
        <dbReference type="Proteomes" id="UP001497623"/>
    </source>
</evidence>
<dbReference type="EMBL" id="CAXKWB010031067">
    <property type="protein sequence ID" value="CAL4139087.1"/>
    <property type="molecule type" value="Genomic_DNA"/>
</dbReference>
<feature type="transmembrane region" description="Helical" evidence="2">
    <location>
        <begin position="202"/>
        <end position="225"/>
    </location>
</feature>
<feature type="compositionally biased region" description="Polar residues" evidence="1">
    <location>
        <begin position="77"/>
        <end position="90"/>
    </location>
</feature>
<dbReference type="PANTHER" id="PTHR47760:SF1">
    <property type="entry name" value="G-PROTEIN COUPLED RECEPTORS FAMILY 1 PROFILE DOMAIN-CONTAINING PROTEIN"/>
    <property type="match status" value="1"/>
</dbReference>
<feature type="non-terminal residue" evidence="3">
    <location>
        <position position="262"/>
    </location>
</feature>